<dbReference type="PANTHER" id="PTHR42812">
    <property type="entry name" value="BETA-XYLOSIDASE"/>
    <property type="match status" value="1"/>
</dbReference>
<evidence type="ECO:0000256" key="5">
    <source>
        <dbReference type="SAM" id="SignalP"/>
    </source>
</evidence>
<proteinExistence type="inferred from homology"/>
<dbReference type="CDD" id="cd09001">
    <property type="entry name" value="GH43_FsAxh1-like"/>
    <property type="match status" value="1"/>
</dbReference>
<evidence type="ECO:0000259" key="6">
    <source>
        <dbReference type="Pfam" id="PF17851"/>
    </source>
</evidence>
<dbReference type="Pfam" id="PF04616">
    <property type="entry name" value="Glyco_hydro_43"/>
    <property type="match status" value="1"/>
</dbReference>
<dbReference type="AlphaFoldDB" id="A0A3N0BY30"/>
<dbReference type="OrthoDB" id="9801455at2"/>
<dbReference type="InterPro" id="IPR041542">
    <property type="entry name" value="GH43_C2"/>
</dbReference>
<comment type="caution">
    <text evidence="7">The sequence shown here is derived from an EMBL/GenBank/DDBJ whole genome shotgun (WGS) entry which is preliminary data.</text>
</comment>
<dbReference type="InterPro" id="IPR006710">
    <property type="entry name" value="Glyco_hydro_43"/>
</dbReference>
<dbReference type="EMBL" id="RBEE01000011">
    <property type="protein sequence ID" value="RNL54532.1"/>
    <property type="molecule type" value="Genomic_DNA"/>
</dbReference>
<dbReference type="SUPFAM" id="SSF49899">
    <property type="entry name" value="Concanavalin A-like lectins/glucanases"/>
    <property type="match status" value="1"/>
</dbReference>
<reference evidence="7 8" key="1">
    <citation type="submission" date="2018-10" db="EMBL/GenBank/DDBJ databases">
        <title>Genome sequencing of Pedobacter jejuensis TNB23.</title>
        <authorList>
            <person name="Cho Y.-J."/>
            <person name="Cho A."/>
            <person name="Kim O.-S."/>
        </authorList>
    </citation>
    <scope>NUCLEOTIDE SEQUENCE [LARGE SCALE GENOMIC DNA]</scope>
    <source>
        <strain evidence="7 8">TNB23</strain>
    </source>
</reference>
<dbReference type="RefSeq" id="WP_123205158.1">
    <property type="nucleotide sequence ID" value="NZ_RBEE01000011.1"/>
</dbReference>
<keyword evidence="5" id="KW-0732">Signal</keyword>
<evidence type="ECO:0000256" key="4">
    <source>
        <dbReference type="RuleBase" id="RU361187"/>
    </source>
</evidence>
<feature type="domain" description="Beta-xylosidase C-terminal Concanavalin A-like" evidence="6">
    <location>
        <begin position="344"/>
        <end position="530"/>
    </location>
</feature>
<dbReference type="PANTHER" id="PTHR42812:SF12">
    <property type="entry name" value="BETA-XYLOSIDASE-RELATED"/>
    <property type="match status" value="1"/>
</dbReference>
<organism evidence="7 8">
    <name type="scientific">Pedobacter jejuensis</name>
    <dbReference type="NCBI Taxonomy" id="1268550"/>
    <lineage>
        <taxon>Bacteria</taxon>
        <taxon>Pseudomonadati</taxon>
        <taxon>Bacteroidota</taxon>
        <taxon>Sphingobacteriia</taxon>
        <taxon>Sphingobacteriales</taxon>
        <taxon>Sphingobacteriaceae</taxon>
        <taxon>Pedobacter</taxon>
    </lineage>
</organism>
<feature type="chain" id="PRO_5018154667" evidence="5">
    <location>
        <begin position="22"/>
        <end position="533"/>
    </location>
</feature>
<dbReference type="InterPro" id="IPR013320">
    <property type="entry name" value="ConA-like_dom_sf"/>
</dbReference>
<evidence type="ECO:0000256" key="3">
    <source>
        <dbReference type="ARBA" id="ARBA00023295"/>
    </source>
</evidence>
<dbReference type="InterPro" id="IPR023296">
    <property type="entry name" value="Glyco_hydro_beta-prop_sf"/>
</dbReference>
<dbReference type="Gene3D" id="2.115.10.20">
    <property type="entry name" value="Glycosyl hydrolase domain, family 43"/>
    <property type="match status" value="1"/>
</dbReference>
<protein>
    <submittedName>
        <fullName evidence="7">Beta-xylosidase</fullName>
    </submittedName>
</protein>
<keyword evidence="2 4" id="KW-0378">Hydrolase</keyword>
<dbReference type="Gene3D" id="2.60.120.200">
    <property type="match status" value="1"/>
</dbReference>
<sequence length="533" mass="61370">MHRPILIYFIVFILINTHSFAQTNNQAPIWGQWENWGDSRNGTYNNPILPADYSDLDCIRVGSDYYAVSSTFQYSPGFVILHSKDMVNWEIISHAVNDITSISPEMNWDKMNRYGKGIWAGAIRYHDKKFWIYFGTPDEGYFMTTAEKPEGPWQPLHQVLAKKGWDDCSPFWDDDGQGYLIGTNFSDGYKIHLFKMTADGKELIEGSDKVIHQSEGSEANKLYKINGIYYHFFSEVKPEGRTIMMERSKNIYGPYTEEKQLSHAEKQFNEPNQGGLVQTQNRDWYFLTHHGTGDWSGRIMSLLPVNWVDGWPIIGKVGEDKIGTMVWSGKKPVNPGVVYAPQTSDEFNQSNLPPQWEWNYHPRVEKWSLKERAGWLRLHAFKPIETNNLLKAGNTLTQRTYRTKANEVILKLDFSGINNGQKAGLSHFGAPAYATLGIACEDKISYLELNVKGKITKGLVLKGNKIWLKSTWGLDGKSQFYYSINGKKYMPFGKPYQMEWGSYRGDRIAIYNYNNLADDGYIDVDYFHYTYSK</sequence>
<keyword evidence="8" id="KW-1185">Reference proteome</keyword>
<dbReference type="InterPro" id="IPR051795">
    <property type="entry name" value="Glycosyl_Hydrlase_43"/>
</dbReference>
<comment type="similarity">
    <text evidence="1 4">Belongs to the glycosyl hydrolase 43 family.</text>
</comment>
<evidence type="ECO:0000256" key="1">
    <source>
        <dbReference type="ARBA" id="ARBA00009865"/>
    </source>
</evidence>
<evidence type="ECO:0000313" key="8">
    <source>
        <dbReference type="Proteomes" id="UP000274046"/>
    </source>
</evidence>
<dbReference type="Pfam" id="PF17851">
    <property type="entry name" value="GH43_C2"/>
    <property type="match status" value="1"/>
</dbReference>
<name>A0A3N0BY30_9SPHI</name>
<feature type="signal peptide" evidence="5">
    <location>
        <begin position="1"/>
        <end position="21"/>
    </location>
</feature>
<dbReference type="Proteomes" id="UP000274046">
    <property type="component" value="Unassembled WGS sequence"/>
</dbReference>
<keyword evidence="3 4" id="KW-0326">Glycosidase</keyword>
<evidence type="ECO:0000313" key="7">
    <source>
        <dbReference type="EMBL" id="RNL54532.1"/>
    </source>
</evidence>
<dbReference type="GO" id="GO:0005975">
    <property type="term" value="P:carbohydrate metabolic process"/>
    <property type="evidence" value="ECO:0007669"/>
    <property type="project" value="InterPro"/>
</dbReference>
<evidence type="ECO:0000256" key="2">
    <source>
        <dbReference type="ARBA" id="ARBA00022801"/>
    </source>
</evidence>
<dbReference type="SUPFAM" id="SSF75005">
    <property type="entry name" value="Arabinanase/levansucrase/invertase"/>
    <property type="match status" value="1"/>
</dbReference>
<accession>A0A3N0BY30</accession>
<dbReference type="GO" id="GO:0004553">
    <property type="term" value="F:hydrolase activity, hydrolyzing O-glycosyl compounds"/>
    <property type="evidence" value="ECO:0007669"/>
    <property type="project" value="InterPro"/>
</dbReference>
<gene>
    <name evidence="7" type="ORF">D7004_06990</name>
</gene>